<dbReference type="Pfam" id="PF08263">
    <property type="entry name" value="LRRNT_2"/>
    <property type="match status" value="1"/>
</dbReference>
<evidence type="ECO:0000256" key="9">
    <source>
        <dbReference type="ARBA" id="ARBA00023180"/>
    </source>
</evidence>
<dbReference type="InterPro" id="IPR050647">
    <property type="entry name" value="Plant_LRR-RLKs"/>
</dbReference>
<dbReference type="Pfam" id="PF00560">
    <property type="entry name" value="LRR_1"/>
    <property type="match status" value="6"/>
</dbReference>
<dbReference type="Gene3D" id="3.80.10.10">
    <property type="entry name" value="Ribonuclease Inhibitor"/>
    <property type="match status" value="2"/>
</dbReference>
<evidence type="ECO:0000256" key="8">
    <source>
        <dbReference type="ARBA" id="ARBA00023136"/>
    </source>
</evidence>
<evidence type="ECO:0000256" key="10">
    <source>
        <dbReference type="SAM" id="Phobius"/>
    </source>
</evidence>
<dbReference type="OrthoDB" id="676979at2759"/>
<dbReference type="SMART" id="SM00220">
    <property type="entry name" value="S_TKc"/>
    <property type="match status" value="1"/>
</dbReference>
<organism evidence="12 13">
    <name type="scientific">Coptis chinensis</name>
    <dbReference type="NCBI Taxonomy" id="261450"/>
    <lineage>
        <taxon>Eukaryota</taxon>
        <taxon>Viridiplantae</taxon>
        <taxon>Streptophyta</taxon>
        <taxon>Embryophyta</taxon>
        <taxon>Tracheophyta</taxon>
        <taxon>Spermatophyta</taxon>
        <taxon>Magnoliopsida</taxon>
        <taxon>Ranunculales</taxon>
        <taxon>Ranunculaceae</taxon>
        <taxon>Coptidoideae</taxon>
        <taxon>Coptis</taxon>
    </lineage>
</organism>
<dbReference type="FunFam" id="3.80.10.10:FF:000233">
    <property type="entry name" value="Leucine-rich repeat receptor-like protein kinase TDR"/>
    <property type="match status" value="1"/>
</dbReference>
<keyword evidence="7 10" id="KW-1133">Transmembrane helix</keyword>
<evidence type="ECO:0000313" key="13">
    <source>
        <dbReference type="Proteomes" id="UP000631114"/>
    </source>
</evidence>
<gene>
    <name evidence="12" type="ORF">IFM89_018548</name>
</gene>
<dbReference type="SUPFAM" id="SSF56112">
    <property type="entry name" value="Protein kinase-like (PK-like)"/>
    <property type="match status" value="1"/>
</dbReference>
<dbReference type="PANTHER" id="PTHR48056">
    <property type="entry name" value="LRR RECEPTOR-LIKE SERINE/THREONINE-PROTEIN KINASE-RELATED"/>
    <property type="match status" value="1"/>
</dbReference>
<evidence type="ECO:0000256" key="3">
    <source>
        <dbReference type="ARBA" id="ARBA00022614"/>
    </source>
</evidence>
<dbReference type="InterPro" id="IPR000719">
    <property type="entry name" value="Prot_kinase_dom"/>
</dbReference>
<evidence type="ECO:0000256" key="4">
    <source>
        <dbReference type="ARBA" id="ARBA00022692"/>
    </source>
</evidence>
<evidence type="ECO:0000256" key="6">
    <source>
        <dbReference type="ARBA" id="ARBA00022737"/>
    </source>
</evidence>
<comment type="subcellular location">
    <subcellularLocation>
        <location evidence="1">Membrane</location>
        <topology evidence="1">Single-pass membrane protein</topology>
    </subcellularLocation>
</comment>
<keyword evidence="4 10" id="KW-0812">Transmembrane</keyword>
<dbReference type="Pfam" id="PF07714">
    <property type="entry name" value="PK_Tyr_Ser-Thr"/>
    <property type="match status" value="1"/>
</dbReference>
<dbReference type="InterPro" id="IPR032675">
    <property type="entry name" value="LRR_dom_sf"/>
</dbReference>
<dbReference type="FunFam" id="1.10.510.10:FF:001306">
    <property type="entry name" value="Leucine-rich repeat receptor-like protein kinase TDR"/>
    <property type="match status" value="1"/>
</dbReference>
<evidence type="ECO:0000256" key="5">
    <source>
        <dbReference type="ARBA" id="ARBA00022729"/>
    </source>
</evidence>
<dbReference type="GO" id="GO:0004672">
    <property type="term" value="F:protein kinase activity"/>
    <property type="evidence" value="ECO:0007669"/>
    <property type="project" value="InterPro"/>
</dbReference>
<dbReference type="FunFam" id="3.30.200.20:FF:001006">
    <property type="entry name" value="Leucine-rich repeat receptor-like protein kinase TDR"/>
    <property type="match status" value="1"/>
</dbReference>
<protein>
    <recommendedName>
        <fullName evidence="11">Protein kinase domain-containing protein</fullName>
    </recommendedName>
</protein>
<name>A0A835ID59_9MAGN</name>
<evidence type="ECO:0000313" key="12">
    <source>
        <dbReference type="EMBL" id="KAF9614403.1"/>
    </source>
</evidence>
<dbReference type="InterPro" id="IPR001611">
    <property type="entry name" value="Leu-rich_rpt"/>
</dbReference>
<accession>A0A835ID59</accession>
<dbReference type="InterPro" id="IPR001245">
    <property type="entry name" value="Ser-Thr/Tyr_kinase_cat_dom"/>
</dbReference>
<comment type="caution">
    <text evidence="12">The sequence shown here is derived from an EMBL/GenBank/DDBJ whole genome shotgun (WGS) entry which is preliminary data.</text>
</comment>
<comment type="similarity">
    <text evidence="2">Belongs to the protein kinase superfamily. Ser/Thr protein kinase family.</text>
</comment>
<dbReference type="PANTHER" id="PTHR48056:SF25">
    <property type="entry name" value="PROTEIN KINASE DOMAIN-CONTAINING PROTEIN"/>
    <property type="match status" value="1"/>
</dbReference>
<dbReference type="InterPro" id="IPR008271">
    <property type="entry name" value="Ser/Thr_kinase_AS"/>
</dbReference>
<dbReference type="SUPFAM" id="SSF52047">
    <property type="entry name" value="RNI-like"/>
    <property type="match status" value="1"/>
</dbReference>
<evidence type="ECO:0000259" key="11">
    <source>
        <dbReference type="PROSITE" id="PS50011"/>
    </source>
</evidence>
<dbReference type="InterPro" id="IPR013210">
    <property type="entry name" value="LRR_N_plant-typ"/>
</dbReference>
<evidence type="ECO:0000256" key="2">
    <source>
        <dbReference type="ARBA" id="ARBA00008684"/>
    </source>
</evidence>
<keyword evidence="9" id="KW-0325">Glycoprotein</keyword>
<sequence>MLVLMEMFKILATNILVLMMFITTVFITTVSAADIFSEALLGLKSEVIDSSNSLYDWAAALPGQSPSSTISACSWSGITCTNNSSMIIGLDLSNKNLYGTLSGKHITLLKDLVSLNLSQNSFSGQFPADIFLLTNLTSLDISRNNFSSQFPFGISAIRNLVVLDAFSNSFSGSLPEDVAKLDSLKVLNLAGSYFEGAIPPAYGSFKKLEFLHLAGNLLGGAIPSELGNLNTLTHMEIGYNFYQEYIPWQLGDMSELQYLDIAGANLSGPIPDHFCNLTKLQSLFLFRNQLTGRIPWCFGNITSLVSLDLSDNYISGPIPESFANLTNLRLLSLMYNEMSGSVPNVIADLPVIDTFLVWNNYFSGPLPQKLGKNSKLKYVDVSTNGFTGSIPPDICAGGMLIKLILFSNNFTGGLSPALTNCSSLIRLRLEDNSFSGEISLKFSLLQDITYVDLSRNRFTEAIPGDITQASKLEYVNVSNNQYLGGVIPNEIWSMPRLQNFSASSCGISGNLPPFTSCKSIEVIELDMNSLSGTVPESVAKCKALERMSLASNSLTGHIPTGLASIPALSVIDLSYNEFKGEIPVEFRNLASLVLLNLSFNDVSGAVPSGNIFQSMGANAFIGNSKLCGAPLQSCSNPSVAVFNSRRKSSEKITWALLLCAGLVLFISMSVMGIFYLQKERKGRWKMVTFIGLPQFKPNDILKSFSYTNSIEPPLLLSASVCKAVLPTGITVSVKKIEWDTKRRMAMEDFIAQIGNARHKNLIRLLGLCCNKDVAYLLYDYLPNGNLDDKMRKRGESTISTWPAKYKVVIGVARGLCYLHHDCHPAIPHGDLKASNIVFDDNMEPHLAEFGLKTLTQINGDSLPGRTFRTSSVAGTGEIDATIKEDLSRDIYSFGEVLLEVLSNGRLTNAGKSMQNKPKEIILKDIYDENEVSSSGTLKEEIKLVLEVALLCTRCRPSDRPSINEALKLLSGLKPQKY</sequence>
<dbReference type="PROSITE" id="PS50011">
    <property type="entry name" value="PROTEIN_KINASE_DOM"/>
    <property type="match status" value="1"/>
</dbReference>
<evidence type="ECO:0000256" key="1">
    <source>
        <dbReference type="ARBA" id="ARBA00004167"/>
    </source>
</evidence>
<dbReference type="FunFam" id="3.80.10.10:FF:000896">
    <property type="entry name" value="Leucine-rich repeat receptor-like protein kinase"/>
    <property type="match status" value="1"/>
</dbReference>
<dbReference type="AlphaFoldDB" id="A0A835ID59"/>
<evidence type="ECO:0000256" key="7">
    <source>
        <dbReference type="ARBA" id="ARBA00022989"/>
    </source>
</evidence>
<dbReference type="Gene3D" id="1.10.510.10">
    <property type="entry name" value="Transferase(Phosphotransferase) domain 1"/>
    <property type="match status" value="1"/>
</dbReference>
<keyword evidence="3" id="KW-0433">Leucine-rich repeat</keyword>
<keyword evidence="8 10" id="KW-0472">Membrane</keyword>
<keyword evidence="13" id="KW-1185">Reference proteome</keyword>
<dbReference type="SUPFAM" id="SSF52058">
    <property type="entry name" value="L domain-like"/>
    <property type="match status" value="1"/>
</dbReference>
<dbReference type="EMBL" id="JADFTS010000003">
    <property type="protein sequence ID" value="KAF9614403.1"/>
    <property type="molecule type" value="Genomic_DNA"/>
</dbReference>
<dbReference type="GO" id="GO:0016020">
    <property type="term" value="C:membrane"/>
    <property type="evidence" value="ECO:0007669"/>
    <property type="project" value="UniProtKB-SubCell"/>
</dbReference>
<feature type="domain" description="Protein kinase" evidence="11">
    <location>
        <begin position="684"/>
        <end position="977"/>
    </location>
</feature>
<dbReference type="Pfam" id="PF13855">
    <property type="entry name" value="LRR_8"/>
    <property type="match status" value="2"/>
</dbReference>
<dbReference type="FunFam" id="3.80.10.10:FF:000275">
    <property type="entry name" value="Leucine-rich repeat receptor-like protein kinase"/>
    <property type="match status" value="1"/>
</dbReference>
<reference evidence="12 13" key="1">
    <citation type="submission" date="2020-10" db="EMBL/GenBank/DDBJ databases">
        <title>The Coptis chinensis genome and diversification of protoberbering-type alkaloids.</title>
        <authorList>
            <person name="Wang B."/>
            <person name="Shu S."/>
            <person name="Song C."/>
            <person name="Liu Y."/>
        </authorList>
    </citation>
    <scope>NUCLEOTIDE SEQUENCE [LARGE SCALE GENOMIC DNA]</scope>
    <source>
        <strain evidence="12">HL-2020</strain>
        <tissue evidence="12">Leaf</tissue>
    </source>
</reference>
<dbReference type="GO" id="GO:0009791">
    <property type="term" value="P:post-embryonic development"/>
    <property type="evidence" value="ECO:0007669"/>
    <property type="project" value="UniProtKB-ARBA"/>
</dbReference>
<feature type="transmembrane region" description="Helical" evidence="10">
    <location>
        <begin position="652"/>
        <end position="676"/>
    </location>
</feature>
<proteinExistence type="inferred from homology"/>
<dbReference type="GO" id="GO:0005524">
    <property type="term" value="F:ATP binding"/>
    <property type="evidence" value="ECO:0007669"/>
    <property type="project" value="InterPro"/>
</dbReference>
<dbReference type="Proteomes" id="UP000631114">
    <property type="component" value="Unassembled WGS sequence"/>
</dbReference>
<dbReference type="GO" id="GO:0033612">
    <property type="term" value="F:receptor serine/threonine kinase binding"/>
    <property type="evidence" value="ECO:0007669"/>
    <property type="project" value="TreeGrafter"/>
</dbReference>
<keyword evidence="6" id="KW-0677">Repeat</keyword>
<keyword evidence="5" id="KW-0732">Signal</keyword>
<dbReference type="Gene3D" id="3.30.200.20">
    <property type="entry name" value="Phosphorylase Kinase, domain 1"/>
    <property type="match status" value="1"/>
</dbReference>
<dbReference type="InterPro" id="IPR011009">
    <property type="entry name" value="Kinase-like_dom_sf"/>
</dbReference>
<dbReference type="PROSITE" id="PS00108">
    <property type="entry name" value="PROTEIN_KINASE_ST"/>
    <property type="match status" value="1"/>
</dbReference>